<comment type="subcellular location">
    <subcellularLocation>
        <location evidence="1">Cell membrane</location>
        <topology evidence="1">Multi-pass membrane protein</topology>
    </subcellularLocation>
</comment>
<evidence type="ECO:0000313" key="10">
    <source>
        <dbReference type="EMBL" id="OGE65795.1"/>
    </source>
</evidence>
<keyword evidence="2" id="KW-1003">Cell membrane</keyword>
<feature type="transmembrane region" description="Helical" evidence="8">
    <location>
        <begin position="351"/>
        <end position="370"/>
    </location>
</feature>
<evidence type="ECO:0000256" key="1">
    <source>
        <dbReference type="ARBA" id="ARBA00004651"/>
    </source>
</evidence>
<dbReference type="GO" id="GO:0009103">
    <property type="term" value="P:lipopolysaccharide biosynthetic process"/>
    <property type="evidence" value="ECO:0007669"/>
    <property type="project" value="UniProtKB-ARBA"/>
</dbReference>
<dbReference type="GO" id="GO:0016763">
    <property type="term" value="F:pentosyltransferase activity"/>
    <property type="evidence" value="ECO:0007669"/>
    <property type="project" value="TreeGrafter"/>
</dbReference>
<dbReference type="InterPro" id="IPR038731">
    <property type="entry name" value="RgtA/B/C-like"/>
</dbReference>
<organism evidence="10 11">
    <name type="scientific">Candidatus Daviesbacteria bacterium RIFCSPLOWO2_01_FULL_40_24</name>
    <dbReference type="NCBI Taxonomy" id="1797787"/>
    <lineage>
        <taxon>Bacteria</taxon>
        <taxon>Candidatus Daviesiibacteriota</taxon>
    </lineage>
</organism>
<evidence type="ECO:0000313" key="11">
    <source>
        <dbReference type="Proteomes" id="UP000178017"/>
    </source>
</evidence>
<dbReference type="Pfam" id="PF13231">
    <property type="entry name" value="PMT_2"/>
    <property type="match status" value="1"/>
</dbReference>
<feature type="transmembrane region" description="Helical" evidence="8">
    <location>
        <begin position="6"/>
        <end position="23"/>
    </location>
</feature>
<dbReference type="PANTHER" id="PTHR33908">
    <property type="entry name" value="MANNOSYLTRANSFERASE YKCB-RELATED"/>
    <property type="match status" value="1"/>
</dbReference>
<gene>
    <name evidence="10" type="ORF">A3B49_01615</name>
</gene>
<keyword evidence="6 8" id="KW-1133">Transmembrane helix</keyword>
<dbReference type="AlphaFoldDB" id="A0A1F5MKB2"/>
<dbReference type="PANTHER" id="PTHR33908:SF11">
    <property type="entry name" value="MEMBRANE PROTEIN"/>
    <property type="match status" value="1"/>
</dbReference>
<evidence type="ECO:0000256" key="7">
    <source>
        <dbReference type="ARBA" id="ARBA00023136"/>
    </source>
</evidence>
<name>A0A1F5MKB2_9BACT</name>
<feature type="transmembrane region" description="Helical" evidence="8">
    <location>
        <begin position="84"/>
        <end position="105"/>
    </location>
</feature>
<keyword evidence="4" id="KW-0808">Transferase</keyword>
<dbReference type="InterPro" id="IPR050297">
    <property type="entry name" value="LipidA_mod_glycosyltrf_83"/>
</dbReference>
<keyword evidence="3" id="KW-0328">Glycosyltransferase</keyword>
<evidence type="ECO:0000256" key="5">
    <source>
        <dbReference type="ARBA" id="ARBA00022692"/>
    </source>
</evidence>
<protein>
    <recommendedName>
        <fullName evidence="9">Glycosyltransferase RgtA/B/C/D-like domain-containing protein</fullName>
    </recommendedName>
</protein>
<feature type="transmembrane region" description="Helical" evidence="8">
    <location>
        <begin position="238"/>
        <end position="258"/>
    </location>
</feature>
<evidence type="ECO:0000256" key="4">
    <source>
        <dbReference type="ARBA" id="ARBA00022679"/>
    </source>
</evidence>
<dbReference type="GO" id="GO:0005886">
    <property type="term" value="C:plasma membrane"/>
    <property type="evidence" value="ECO:0007669"/>
    <property type="project" value="UniProtKB-SubCell"/>
</dbReference>
<evidence type="ECO:0000256" key="6">
    <source>
        <dbReference type="ARBA" id="ARBA00022989"/>
    </source>
</evidence>
<dbReference type="EMBL" id="MFDO01000006">
    <property type="protein sequence ID" value="OGE65795.1"/>
    <property type="molecule type" value="Genomic_DNA"/>
</dbReference>
<evidence type="ECO:0000256" key="2">
    <source>
        <dbReference type="ARBA" id="ARBA00022475"/>
    </source>
</evidence>
<reference evidence="10 11" key="1">
    <citation type="journal article" date="2016" name="Nat. Commun.">
        <title>Thousands of microbial genomes shed light on interconnected biogeochemical processes in an aquifer system.</title>
        <authorList>
            <person name="Anantharaman K."/>
            <person name="Brown C.T."/>
            <person name="Hug L.A."/>
            <person name="Sharon I."/>
            <person name="Castelle C.J."/>
            <person name="Probst A.J."/>
            <person name="Thomas B.C."/>
            <person name="Singh A."/>
            <person name="Wilkins M.J."/>
            <person name="Karaoz U."/>
            <person name="Brodie E.L."/>
            <person name="Williams K.H."/>
            <person name="Hubbard S.S."/>
            <person name="Banfield J.F."/>
        </authorList>
    </citation>
    <scope>NUCLEOTIDE SEQUENCE [LARGE SCALE GENOMIC DNA]</scope>
</reference>
<feature type="domain" description="Glycosyltransferase RgtA/B/C/D-like" evidence="9">
    <location>
        <begin position="66"/>
        <end position="212"/>
    </location>
</feature>
<dbReference type="Proteomes" id="UP000178017">
    <property type="component" value="Unassembled WGS sequence"/>
</dbReference>
<feature type="transmembrane region" description="Helical" evidence="8">
    <location>
        <begin position="205"/>
        <end position="226"/>
    </location>
</feature>
<sequence length="483" mass="54688">MAKTSLIILILIISVAAFFRFYQLDGYMTFLGDEGRDMMIIKDLVREGNVPFIGPASSVGNVYLGPLYYYMMGLTALVFGLNPVFQAGMVAVLGVASVFLVYYLGRIFFNEWSGLLSAWLYAISPVTIIYSKSSWNPNPAPFFTLLSVWAFYRWSQSLSWRWSILVGIFVSAAVQMHYLTLPLIPVYTILTGWCWYQKKISKTKFVKSLVFFFTSFNILLLPWWLFEFKHNFLNLRGIADIFFGSSSSVGGLSVNIFVKVFNTVINILIGNYLTGGVMILSFGVLALVGWIMVKQKNNWNSILISTLILVGLGFVNLYKGDVYDHYVGYLAPGLFILMGSSWMLLKRWGRWGLLGLVAILTIFNLQGNPLKYPANNQLKRTQEISKYVIEQADGKPFNFALIAKNNYDSAYQFYLEEYGYTPKIVPKEKTDQLFIVCEDLECNPINHPKYEIAAFGMSKIESKTEFAGVKVFKLVANPSGKPT</sequence>
<feature type="transmembrane region" description="Helical" evidence="8">
    <location>
        <begin position="270"/>
        <end position="293"/>
    </location>
</feature>
<evidence type="ECO:0000259" key="9">
    <source>
        <dbReference type="Pfam" id="PF13231"/>
    </source>
</evidence>
<evidence type="ECO:0000256" key="8">
    <source>
        <dbReference type="SAM" id="Phobius"/>
    </source>
</evidence>
<keyword evidence="5 8" id="KW-0812">Transmembrane</keyword>
<feature type="transmembrane region" description="Helical" evidence="8">
    <location>
        <begin position="326"/>
        <end position="345"/>
    </location>
</feature>
<evidence type="ECO:0000256" key="3">
    <source>
        <dbReference type="ARBA" id="ARBA00022676"/>
    </source>
</evidence>
<keyword evidence="7 8" id="KW-0472">Membrane</keyword>
<accession>A0A1F5MKB2</accession>
<feature type="transmembrane region" description="Helical" evidence="8">
    <location>
        <begin position="299"/>
        <end position="319"/>
    </location>
</feature>
<proteinExistence type="predicted"/>
<comment type="caution">
    <text evidence="10">The sequence shown here is derived from an EMBL/GenBank/DDBJ whole genome shotgun (WGS) entry which is preliminary data.</text>
</comment>